<evidence type="ECO:0000313" key="2">
    <source>
        <dbReference type="Proteomes" id="UP000325787"/>
    </source>
</evidence>
<proteinExistence type="predicted"/>
<gene>
    <name evidence="1" type="ORF">EKG83_08775</name>
</gene>
<dbReference type="RefSeq" id="WP_033431331.1">
    <property type="nucleotide sequence ID" value="NZ_CP034550.1"/>
</dbReference>
<dbReference type="EMBL" id="CP034550">
    <property type="protein sequence ID" value="QFZ17563.1"/>
    <property type="molecule type" value="Genomic_DNA"/>
</dbReference>
<dbReference type="Proteomes" id="UP000325787">
    <property type="component" value="Chromosome"/>
</dbReference>
<organism evidence="1 2">
    <name type="scientific">Saccharothrix syringae</name>
    <name type="common">Nocardiopsis syringae</name>
    <dbReference type="NCBI Taxonomy" id="103733"/>
    <lineage>
        <taxon>Bacteria</taxon>
        <taxon>Bacillati</taxon>
        <taxon>Actinomycetota</taxon>
        <taxon>Actinomycetes</taxon>
        <taxon>Pseudonocardiales</taxon>
        <taxon>Pseudonocardiaceae</taxon>
        <taxon>Saccharothrix</taxon>
    </lineage>
</organism>
<protein>
    <submittedName>
        <fullName evidence="1">Uncharacterized protein</fullName>
    </submittedName>
</protein>
<dbReference type="AlphaFoldDB" id="A0A5Q0GUJ2"/>
<dbReference type="KEGG" id="ssyi:EKG83_08775"/>
<reference evidence="2" key="1">
    <citation type="journal article" date="2021" name="Curr. Microbiol.">
        <title>Complete genome of nocamycin-producing strain Saccharothrix syringae NRRL B-16468 reveals the biosynthetic potential for secondary metabolites.</title>
        <authorList>
            <person name="Mo X."/>
            <person name="Yang S."/>
        </authorList>
    </citation>
    <scope>NUCLEOTIDE SEQUENCE [LARGE SCALE GENOMIC DNA]</scope>
    <source>
        <strain evidence="2">ATCC 51364 / DSM 43886 / JCM 6844 / KCTC 9398 / NBRC 14523 / NRRL B-16468 / INA 2240</strain>
    </source>
</reference>
<name>A0A5Q0GUJ2_SACSY</name>
<keyword evidence="2" id="KW-1185">Reference proteome</keyword>
<sequence>MTGRQGRDRVAELAARASTDAELAELAAEGLDRVARREVRRRRGVDALLRDAARALLDESGSGGAA</sequence>
<accession>A0A5Q0GUJ2</accession>
<evidence type="ECO:0000313" key="1">
    <source>
        <dbReference type="EMBL" id="QFZ17563.1"/>
    </source>
</evidence>